<dbReference type="OrthoDB" id="2998255at2759"/>
<keyword evidence="2 4" id="KW-0863">Zinc-finger</keyword>
<dbReference type="AlphaFoldDB" id="A0A0H2RLX2"/>
<accession>A0A0H2RLX2</accession>
<dbReference type="Proteomes" id="UP000053477">
    <property type="component" value="Unassembled WGS sequence"/>
</dbReference>
<dbReference type="InterPro" id="IPR002893">
    <property type="entry name" value="Znf_MYND"/>
</dbReference>
<keyword evidence="7" id="KW-1185">Reference proteome</keyword>
<name>A0A0H2RLX2_9AGAM</name>
<evidence type="ECO:0000256" key="3">
    <source>
        <dbReference type="ARBA" id="ARBA00022833"/>
    </source>
</evidence>
<reference evidence="6 7" key="1">
    <citation type="submission" date="2015-04" db="EMBL/GenBank/DDBJ databases">
        <title>Complete genome sequence of Schizopora paradoxa KUC8140, a cosmopolitan wood degrader in East Asia.</title>
        <authorList>
            <consortium name="DOE Joint Genome Institute"/>
            <person name="Min B."/>
            <person name="Park H."/>
            <person name="Jang Y."/>
            <person name="Kim J.-J."/>
            <person name="Kim K.H."/>
            <person name="Pangilinan J."/>
            <person name="Lipzen A."/>
            <person name="Riley R."/>
            <person name="Grigoriev I.V."/>
            <person name="Spatafora J.W."/>
            <person name="Choi I.-G."/>
        </authorList>
    </citation>
    <scope>NUCLEOTIDE SEQUENCE [LARGE SCALE GENOMIC DNA]</scope>
    <source>
        <strain evidence="6 7">KUC8140</strain>
    </source>
</reference>
<evidence type="ECO:0000256" key="4">
    <source>
        <dbReference type="PROSITE-ProRule" id="PRU00134"/>
    </source>
</evidence>
<evidence type="ECO:0000259" key="5">
    <source>
        <dbReference type="PROSITE" id="PS50865"/>
    </source>
</evidence>
<dbReference type="InParanoid" id="A0A0H2RLX2"/>
<dbReference type="STRING" id="27342.A0A0H2RLX2"/>
<evidence type="ECO:0000313" key="6">
    <source>
        <dbReference type="EMBL" id="KLO12925.1"/>
    </source>
</evidence>
<dbReference type="GO" id="GO:0008270">
    <property type="term" value="F:zinc ion binding"/>
    <property type="evidence" value="ECO:0007669"/>
    <property type="project" value="UniProtKB-KW"/>
</dbReference>
<dbReference type="PROSITE" id="PS50865">
    <property type="entry name" value="ZF_MYND_2"/>
    <property type="match status" value="1"/>
</dbReference>
<dbReference type="Gene3D" id="6.10.140.2220">
    <property type="match status" value="1"/>
</dbReference>
<evidence type="ECO:0000256" key="1">
    <source>
        <dbReference type="ARBA" id="ARBA00022723"/>
    </source>
</evidence>
<keyword evidence="1" id="KW-0479">Metal-binding</keyword>
<organism evidence="6 7">
    <name type="scientific">Schizopora paradoxa</name>
    <dbReference type="NCBI Taxonomy" id="27342"/>
    <lineage>
        <taxon>Eukaryota</taxon>
        <taxon>Fungi</taxon>
        <taxon>Dikarya</taxon>
        <taxon>Basidiomycota</taxon>
        <taxon>Agaricomycotina</taxon>
        <taxon>Agaricomycetes</taxon>
        <taxon>Hymenochaetales</taxon>
        <taxon>Schizoporaceae</taxon>
        <taxon>Schizopora</taxon>
    </lineage>
</organism>
<keyword evidence="3" id="KW-0862">Zinc</keyword>
<sequence>MSCASIELEGTQQVSLHIGDVPQKLLACATKGSLPDLRALATSMTSQAFPSRLLPKAVDLFTATLRQHRKRPFEDDIVPACLMGLASLDVAFYKARKALSQKVVACWPMVWEWIEQAGHDILIGDSFDWHHLETIEHGLKAFSAQRQVMEEEVILQLATRIWLYRNDNSSFSRHLGRPAFAVISLDAIRSSAQSKAPIRILDRVYGKAISLGWSAESIVDMTISRLQNIPKLSAEDEHTLYKTFDGISHSLKAIIIVPSGSQDNAHLNFLRAGGIRRMLNLLENIVSFLGSTPPDPLALKAASALSIGLWVIAYLVRCASGISLIRSALKHGLLGVLQSAMPRLSILKRALHSGHEAIHFLLSKVLPSTFVFRSVVITAHQYLRKWFDACGGICCGCGLPKSLADCEMSDIWEAFFYMLRHQVSANRFFRKCLKEQAVCCAHPICGTSGIRSAFRKCAGCKTALFCSTDCQRPAWVDHGHRIECARTSQWIASSELSSSDARYLSLVAHEAVRRALHRVVFHSNCREDQQIQKKLPPSRRGFTIDYTKPGIDVHQFSFESRPGFDSSLTLPTIKTMGKIESFENEDEDEHSPDLKGDVKPDGTLRTTLEILYAFGSETRRLYVSAEFSGLAYHGDECTCCRFHGDDSSASREHCNGHKAIA</sequence>
<gene>
    <name evidence="6" type="ORF">SCHPADRAFT_904661</name>
</gene>
<evidence type="ECO:0000313" key="7">
    <source>
        <dbReference type="Proteomes" id="UP000053477"/>
    </source>
</evidence>
<dbReference type="EMBL" id="KQ085968">
    <property type="protein sequence ID" value="KLO12925.1"/>
    <property type="molecule type" value="Genomic_DNA"/>
</dbReference>
<dbReference type="Pfam" id="PF01753">
    <property type="entry name" value="zf-MYND"/>
    <property type="match status" value="1"/>
</dbReference>
<protein>
    <recommendedName>
        <fullName evidence="5">MYND-type domain-containing protein</fullName>
    </recommendedName>
</protein>
<proteinExistence type="predicted"/>
<feature type="domain" description="MYND-type" evidence="5">
    <location>
        <begin position="445"/>
        <end position="484"/>
    </location>
</feature>
<dbReference type="SUPFAM" id="SSF144232">
    <property type="entry name" value="HIT/MYND zinc finger-like"/>
    <property type="match status" value="1"/>
</dbReference>
<evidence type="ECO:0000256" key="2">
    <source>
        <dbReference type="ARBA" id="ARBA00022771"/>
    </source>
</evidence>